<keyword evidence="6" id="KW-0067">ATP-binding</keyword>
<evidence type="ECO:0000256" key="1">
    <source>
        <dbReference type="ARBA" id="ARBA00012513"/>
    </source>
</evidence>
<evidence type="ECO:0000256" key="8">
    <source>
        <dbReference type="ARBA" id="ARBA00048679"/>
    </source>
</evidence>
<accession>A0A8T0FZS9</accession>
<evidence type="ECO:0000256" key="5">
    <source>
        <dbReference type="ARBA" id="ARBA00022777"/>
    </source>
</evidence>
<proteinExistence type="predicted"/>
<evidence type="ECO:0000256" key="7">
    <source>
        <dbReference type="ARBA" id="ARBA00047899"/>
    </source>
</evidence>
<evidence type="ECO:0000256" key="6">
    <source>
        <dbReference type="ARBA" id="ARBA00022840"/>
    </source>
</evidence>
<comment type="caution">
    <text evidence="9">The sequence shown here is derived from an EMBL/GenBank/DDBJ whole genome shotgun (WGS) entry which is preliminary data.</text>
</comment>
<comment type="catalytic activity">
    <reaction evidence="7">
        <text>L-threonyl-[protein] + ATP = O-phospho-L-threonyl-[protein] + ADP + H(+)</text>
        <dbReference type="Rhea" id="RHEA:46608"/>
        <dbReference type="Rhea" id="RHEA-COMP:11060"/>
        <dbReference type="Rhea" id="RHEA-COMP:11605"/>
        <dbReference type="ChEBI" id="CHEBI:15378"/>
        <dbReference type="ChEBI" id="CHEBI:30013"/>
        <dbReference type="ChEBI" id="CHEBI:30616"/>
        <dbReference type="ChEBI" id="CHEBI:61977"/>
        <dbReference type="ChEBI" id="CHEBI:456216"/>
        <dbReference type="EC" id="2.7.11.1"/>
    </reaction>
</comment>
<dbReference type="AlphaFoldDB" id="A0A8T0FZS9"/>
<evidence type="ECO:0000313" key="9">
    <source>
        <dbReference type="EMBL" id="KAF8796272.1"/>
    </source>
</evidence>
<comment type="catalytic activity">
    <reaction evidence="8">
        <text>L-seryl-[protein] + ATP = O-phospho-L-seryl-[protein] + ADP + H(+)</text>
        <dbReference type="Rhea" id="RHEA:17989"/>
        <dbReference type="Rhea" id="RHEA-COMP:9863"/>
        <dbReference type="Rhea" id="RHEA-COMP:11604"/>
        <dbReference type="ChEBI" id="CHEBI:15378"/>
        <dbReference type="ChEBI" id="CHEBI:29999"/>
        <dbReference type="ChEBI" id="CHEBI:30616"/>
        <dbReference type="ChEBI" id="CHEBI:83421"/>
        <dbReference type="ChEBI" id="CHEBI:456216"/>
        <dbReference type="EC" id="2.7.11.1"/>
    </reaction>
</comment>
<evidence type="ECO:0000256" key="3">
    <source>
        <dbReference type="ARBA" id="ARBA00022679"/>
    </source>
</evidence>
<dbReference type="InterPro" id="IPR052239">
    <property type="entry name" value="Ser/Thr-specific_kinases"/>
</dbReference>
<keyword evidence="4" id="KW-0547">Nucleotide-binding</keyword>
<keyword evidence="5 9" id="KW-0418">Kinase</keyword>
<dbReference type="PANTHER" id="PTHR45998:SF2">
    <property type="entry name" value="SERINE_THREONINE-PROTEIN KINASE 16"/>
    <property type="match status" value="1"/>
</dbReference>
<evidence type="ECO:0000313" key="10">
    <source>
        <dbReference type="Proteomes" id="UP000807504"/>
    </source>
</evidence>
<evidence type="ECO:0000256" key="2">
    <source>
        <dbReference type="ARBA" id="ARBA00022527"/>
    </source>
</evidence>
<dbReference type="PANTHER" id="PTHR45998">
    <property type="entry name" value="SERINE/THREONINE-PROTEIN KINASE 16"/>
    <property type="match status" value="1"/>
</dbReference>
<protein>
    <recommendedName>
        <fullName evidence="1">non-specific serine/threonine protein kinase</fullName>
        <ecNumber evidence="1">2.7.11.1</ecNumber>
    </recommendedName>
</protein>
<evidence type="ECO:0000256" key="4">
    <source>
        <dbReference type="ARBA" id="ARBA00022741"/>
    </source>
</evidence>
<dbReference type="EC" id="2.7.11.1" evidence="1"/>
<keyword evidence="3" id="KW-0808">Transferase</keyword>
<dbReference type="GO" id="GO:0004674">
    <property type="term" value="F:protein serine/threonine kinase activity"/>
    <property type="evidence" value="ECO:0007669"/>
    <property type="project" value="UniProtKB-KW"/>
</dbReference>
<dbReference type="GO" id="GO:0005794">
    <property type="term" value="C:Golgi apparatus"/>
    <property type="evidence" value="ECO:0007669"/>
    <property type="project" value="TreeGrafter"/>
</dbReference>
<dbReference type="EMBL" id="JABXBU010000001">
    <property type="protein sequence ID" value="KAF8796272.1"/>
    <property type="molecule type" value="Genomic_DNA"/>
</dbReference>
<organism evidence="9 10">
    <name type="scientific">Argiope bruennichi</name>
    <name type="common">Wasp spider</name>
    <name type="synonym">Aranea bruennichi</name>
    <dbReference type="NCBI Taxonomy" id="94029"/>
    <lineage>
        <taxon>Eukaryota</taxon>
        <taxon>Metazoa</taxon>
        <taxon>Ecdysozoa</taxon>
        <taxon>Arthropoda</taxon>
        <taxon>Chelicerata</taxon>
        <taxon>Arachnida</taxon>
        <taxon>Araneae</taxon>
        <taxon>Araneomorphae</taxon>
        <taxon>Entelegynae</taxon>
        <taxon>Araneoidea</taxon>
        <taxon>Araneidae</taxon>
        <taxon>Argiope</taxon>
    </lineage>
</organism>
<dbReference type="Gene3D" id="1.10.510.10">
    <property type="entry name" value="Transferase(Phosphotransferase) domain 1"/>
    <property type="match status" value="1"/>
</dbReference>
<dbReference type="GO" id="GO:0005524">
    <property type="term" value="F:ATP binding"/>
    <property type="evidence" value="ECO:0007669"/>
    <property type="project" value="UniProtKB-KW"/>
</dbReference>
<keyword evidence="10" id="KW-1185">Reference proteome</keyword>
<reference evidence="9" key="2">
    <citation type="submission" date="2020-06" db="EMBL/GenBank/DDBJ databases">
        <authorList>
            <person name="Sheffer M."/>
        </authorList>
    </citation>
    <scope>NUCLEOTIDE SEQUENCE</scope>
</reference>
<gene>
    <name evidence="9" type="ORF">HNY73_000668</name>
</gene>
<keyword evidence="2" id="KW-0723">Serine/threonine-protein kinase</keyword>
<name>A0A8T0FZS9_ARGBR</name>
<sequence>MCYFNSPFEAAHQRGDSVALAVMSGTVDFPENTPYSNGMHNLIRSMLEVSALQRPFIDGVLFQIDSLLPAIQNAV</sequence>
<reference evidence="9" key="1">
    <citation type="journal article" date="2020" name="bioRxiv">
        <title>Chromosome-level reference genome of the European wasp spider Argiope bruennichi: a resource for studies on range expansion and evolutionary adaptation.</title>
        <authorList>
            <person name="Sheffer M.M."/>
            <person name="Hoppe A."/>
            <person name="Krehenwinkel H."/>
            <person name="Uhl G."/>
            <person name="Kuss A.W."/>
            <person name="Jensen L."/>
            <person name="Jensen C."/>
            <person name="Gillespie R.G."/>
            <person name="Hoff K.J."/>
            <person name="Prost S."/>
        </authorList>
    </citation>
    <scope>NUCLEOTIDE SEQUENCE</scope>
</reference>
<dbReference type="Proteomes" id="UP000807504">
    <property type="component" value="Unassembled WGS sequence"/>
</dbReference>